<dbReference type="CDD" id="cd02440">
    <property type="entry name" value="AdoMet_MTases"/>
    <property type="match status" value="1"/>
</dbReference>
<keyword evidence="4" id="KW-0949">S-adenosyl-L-methionine</keyword>
<dbReference type="NCBIfam" id="NF008686">
    <property type="entry name" value="PRK11705.1"/>
    <property type="match status" value="1"/>
</dbReference>
<keyword evidence="7" id="KW-1185">Reference proteome</keyword>
<dbReference type="PIRSF" id="PIRSF003085">
    <property type="entry name" value="CMAS"/>
    <property type="match status" value="1"/>
</dbReference>
<dbReference type="EMBL" id="BSNG01000004">
    <property type="protein sequence ID" value="GLQ12294.1"/>
    <property type="molecule type" value="Genomic_DNA"/>
</dbReference>
<dbReference type="PANTHER" id="PTHR43667:SF1">
    <property type="entry name" value="CYCLOPROPANE-FATTY-ACYL-PHOSPHOLIPID SYNTHASE"/>
    <property type="match status" value="1"/>
</dbReference>
<keyword evidence="5" id="KW-0443">Lipid metabolism</keyword>
<evidence type="ECO:0000256" key="5">
    <source>
        <dbReference type="ARBA" id="ARBA00023098"/>
    </source>
</evidence>
<comment type="caution">
    <text evidence="6">The sequence shown here is derived from an EMBL/GenBank/DDBJ whole genome shotgun (WGS) entry which is preliminary data.</text>
</comment>
<keyword evidence="3" id="KW-0808">Transferase</keyword>
<gene>
    <name evidence="6" type="primary">cfa</name>
    <name evidence="6" type="ORF">GCM10007913_42270</name>
</gene>
<reference evidence="6" key="2">
    <citation type="submission" date="2023-01" db="EMBL/GenBank/DDBJ databases">
        <title>Draft genome sequence of Devosia yakushimensis strain NBRC 103855.</title>
        <authorList>
            <person name="Sun Q."/>
            <person name="Mori K."/>
        </authorList>
    </citation>
    <scope>NUCLEOTIDE SEQUENCE</scope>
    <source>
        <strain evidence="6">NBRC 103855</strain>
    </source>
</reference>
<evidence type="ECO:0000256" key="2">
    <source>
        <dbReference type="ARBA" id="ARBA00022603"/>
    </source>
</evidence>
<reference evidence="6" key="1">
    <citation type="journal article" date="2014" name="Int. J. Syst. Evol. Microbiol.">
        <title>Complete genome of a new Firmicutes species belonging to the dominant human colonic microbiota ('Ruminococcus bicirculans') reveals two chromosomes and a selective capacity to utilize plant glucans.</title>
        <authorList>
            <consortium name="NISC Comparative Sequencing Program"/>
            <person name="Wegmann U."/>
            <person name="Louis P."/>
            <person name="Goesmann A."/>
            <person name="Henrissat B."/>
            <person name="Duncan S.H."/>
            <person name="Flint H.J."/>
        </authorList>
    </citation>
    <scope>NUCLEOTIDE SEQUENCE</scope>
    <source>
        <strain evidence="6">NBRC 103855</strain>
    </source>
</reference>
<dbReference type="InterPro" id="IPR050723">
    <property type="entry name" value="CFA/CMAS"/>
</dbReference>
<sequence length="375" mass="42532">MPFVMSNTAKRFVQTQLARTEVEIGGERPWDVQVHNESLYGRVLSQGTLGLGESYMDGWWDAEALDQFLFKLITANIQDNFPKDLALIGSVLKGKLLNLQRLRVTEVGEKHYDIGNDLYAAMLDKRMIYSCGYWHNANTLEAAQEAKLDLICRKVGLEPGMRILDIGSGWGGFLQFAAERYGVSGIGVTVSKEQAALANERTAHLPVETKLLDYQALDGQFDRIISIGMFEHVGYKNYRAYFEKAAHLLAPGGLMLLHTIGGHNSTSHGDPWSEKYIFPNGMLPSIAQVGKAIEGLFVMEDWHNFGADYDRTLMAWHERFVAAWPRLKDQYDERFYRMWRYYLNVFAALFRARNISLWQVVLSPQGVPGGYTSVR</sequence>
<proteinExistence type="inferred from homology"/>
<comment type="similarity">
    <text evidence="1">Belongs to the CFA/CMAS family.</text>
</comment>
<dbReference type="Gene3D" id="3.40.50.150">
    <property type="entry name" value="Vaccinia Virus protein VP39"/>
    <property type="match status" value="1"/>
</dbReference>
<protein>
    <submittedName>
        <fullName evidence="6">Cyclopropane-fatty-acyl-phospholipid synthase</fullName>
    </submittedName>
</protein>
<dbReference type="PANTHER" id="PTHR43667">
    <property type="entry name" value="CYCLOPROPANE-FATTY-ACYL-PHOSPHOLIPID SYNTHASE"/>
    <property type="match status" value="1"/>
</dbReference>
<dbReference type="InterPro" id="IPR029063">
    <property type="entry name" value="SAM-dependent_MTases_sf"/>
</dbReference>
<dbReference type="SUPFAM" id="SSF53335">
    <property type="entry name" value="S-adenosyl-L-methionine-dependent methyltransferases"/>
    <property type="match status" value="1"/>
</dbReference>
<dbReference type="InterPro" id="IPR003333">
    <property type="entry name" value="CMAS"/>
</dbReference>
<dbReference type="Pfam" id="PF02353">
    <property type="entry name" value="CMAS"/>
    <property type="match status" value="1"/>
</dbReference>
<evidence type="ECO:0000313" key="6">
    <source>
        <dbReference type="EMBL" id="GLQ12294.1"/>
    </source>
</evidence>
<evidence type="ECO:0000256" key="1">
    <source>
        <dbReference type="ARBA" id="ARBA00010815"/>
    </source>
</evidence>
<name>A0ABQ5UME6_9HYPH</name>
<evidence type="ECO:0000256" key="4">
    <source>
        <dbReference type="ARBA" id="ARBA00022691"/>
    </source>
</evidence>
<keyword evidence="2" id="KW-0489">Methyltransferase</keyword>
<accession>A0ABQ5UME6</accession>
<evidence type="ECO:0000313" key="7">
    <source>
        <dbReference type="Proteomes" id="UP001161406"/>
    </source>
</evidence>
<evidence type="ECO:0000256" key="3">
    <source>
        <dbReference type="ARBA" id="ARBA00022679"/>
    </source>
</evidence>
<dbReference type="Proteomes" id="UP001161406">
    <property type="component" value="Unassembled WGS sequence"/>
</dbReference>
<organism evidence="6 7">
    <name type="scientific">Devosia yakushimensis</name>
    <dbReference type="NCBI Taxonomy" id="470028"/>
    <lineage>
        <taxon>Bacteria</taxon>
        <taxon>Pseudomonadati</taxon>
        <taxon>Pseudomonadota</taxon>
        <taxon>Alphaproteobacteria</taxon>
        <taxon>Hyphomicrobiales</taxon>
        <taxon>Devosiaceae</taxon>
        <taxon>Devosia</taxon>
    </lineage>
</organism>